<keyword evidence="2" id="KW-1003">Cell membrane</keyword>
<dbReference type="NCBIfam" id="TIGR00360">
    <property type="entry name" value="ComEC_N-term"/>
    <property type="match status" value="1"/>
</dbReference>
<reference evidence="10" key="1">
    <citation type="journal article" date="2020" name="mSystems">
        <title>Genome- and Community-Level Interaction Insights into Carbon Utilization and Element Cycling Functions of Hydrothermarchaeota in Hydrothermal Sediment.</title>
        <authorList>
            <person name="Zhou Z."/>
            <person name="Liu Y."/>
            <person name="Xu W."/>
            <person name="Pan J."/>
            <person name="Luo Z.H."/>
            <person name="Li M."/>
        </authorList>
    </citation>
    <scope>NUCLEOTIDE SEQUENCE [LARGE SCALE GENOMIC DNA]</scope>
    <source>
        <strain evidence="10">HyVt-538</strain>
    </source>
</reference>
<feature type="transmembrane region" description="Helical" evidence="7">
    <location>
        <begin position="505"/>
        <end position="530"/>
    </location>
</feature>
<feature type="transmembrane region" description="Helical" evidence="7">
    <location>
        <begin position="89"/>
        <end position="106"/>
    </location>
</feature>
<dbReference type="AlphaFoldDB" id="A0A7V5NXA7"/>
<feature type="domain" description="DUF4131" evidence="9">
    <location>
        <begin position="113"/>
        <end position="251"/>
    </location>
</feature>
<evidence type="ECO:0000256" key="1">
    <source>
        <dbReference type="ARBA" id="ARBA00004651"/>
    </source>
</evidence>
<evidence type="ECO:0000256" key="6">
    <source>
        <dbReference type="SAM" id="MobiDB-lite"/>
    </source>
</evidence>
<evidence type="ECO:0000259" key="8">
    <source>
        <dbReference type="Pfam" id="PF03772"/>
    </source>
</evidence>
<comment type="caution">
    <text evidence="10">The sequence shown here is derived from an EMBL/GenBank/DDBJ whole genome shotgun (WGS) entry which is preliminary data.</text>
</comment>
<evidence type="ECO:0000256" key="2">
    <source>
        <dbReference type="ARBA" id="ARBA00022475"/>
    </source>
</evidence>
<evidence type="ECO:0000259" key="9">
    <source>
        <dbReference type="Pfam" id="PF13567"/>
    </source>
</evidence>
<evidence type="ECO:0000256" key="4">
    <source>
        <dbReference type="ARBA" id="ARBA00022989"/>
    </source>
</evidence>
<feature type="transmembrane region" description="Helical" evidence="7">
    <location>
        <begin position="471"/>
        <end position="493"/>
    </location>
</feature>
<protein>
    <submittedName>
        <fullName evidence="10">ComEC family competence protein</fullName>
    </submittedName>
</protein>
<evidence type="ECO:0000256" key="7">
    <source>
        <dbReference type="SAM" id="Phobius"/>
    </source>
</evidence>
<dbReference type="PANTHER" id="PTHR30619">
    <property type="entry name" value="DNA INTERNALIZATION/COMPETENCE PROTEIN COMEC/REC2"/>
    <property type="match status" value="1"/>
</dbReference>
<evidence type="ECO:0000256" key="5">
    <source>
        <dbReference type="ARBA" id="ARBA00023136"/>
    </source>
</evidence>
<feature type="transmembrane region" description="Helical" evidence="7">
    <location>
        <begin position="363"/>
        <end position="381"/>
    </location>
</feature>
<dbReference type="Pfam" id="PF03772">
    <property type="entry name" value="Competence"/>
    <property type="match status" value="1"/>
</dbReference>
<dbReference type="Pfam" id="PF13567">
    <property type="entry name" value="DUF4131"/>
    <property type="match status" value="1"/>
</dbReference>
<keyword evidence="3 7" id="KW-0812">Transmembrane</keyword>
<dbReference type="InterPro" id="IPR025405">
    <property type="entry name" value="DUF4131"/>
</dbReference>
<feature type="region of interest" description="Disordered" evidence="6">
    <location>
        <begin position="740"/>
        <end position="759"/>
    </location>
</feature>
<sequence length="759" mass="82854">MMAGKIIAKQGRPCPANVQETCRRGGKTCYNARVRHMFPFHQFKVLLCVECTIEAGENNRPNIGQSGEKTAFFTRVADGLSETVLQARFEWSLLAFAVGIGVYFGWWHEPSLPGIAALLVLLAAMAMWLSKRIVLYEILVLILMGVAGFGRAALHTKAVTTSVLPERSYVITGWVEKLTTSGSFKTAYIRVHSIDKLSAAETPFRVRVRLKPYGVKPGEGIRIRAVLSPPPGPAVVGGYDTGRAAWFRRIGGFGYAISKVEKVRINPGTFSDRLDRILVRFRAGLSRRIQARAPPETAGLQAALLTGDRSAIPPEQAQVLRDAGLAHVLAISGLHMGILAGGAYVLLSWILAVTGPLARRYDMRKWAAGAAIFVASFYLLISGASISTQRAYIMAVIMFAAIILDRRAVSLRAVAVAATLTLLIHPESLLSTGFQMSFSATAALVVVYRYWADHRLDYNRRHMLARIRNGLVTLSLTSLVAGLATGGFAALGFHRFARYGFIGNLLAMPVFTLIVMPSGFIAVLLMPLGLEYWPLWLMGKGLDAVLSISGLVAGLDHAVWHFKSAGPGVLSLYGLGFAFLCLGPYRVRLAGLVTMGLALLWWTQTSRPDMRISEAGRIAFWDTSDINLLYVDRKRGDGFGRARFVERAGRPDARFQSYYDTQALCDALACRLRIKGKIVTVASEPQAVRTACAESDLVILTLRQAGPVARRQCNSVLIDGQSLAQGGAIELTFQGNHIRMQQSNPPKRRNRPWGGLPGG</sequence>
<keyword evidence="4 7" id="KW-1133">Transmembrane helix</keyword>
<feature type="domain" description="ComEC/Rec2-related protein" evidence="8">
    <location>
        <begin position="304"/>
        <end position="583"/>
    </location>
</feature>
<dbReference type="GO" id="GO:0005886">
    <property type="term" value="C:plasma membrane"/>
    <property type="evidence" value="ECO:0007669"/>
    <property type="project" value="UniProtKB-SubCell"/>
</dbReference>
<evidence type="ECO:0000313" key="10">
    <source>
        <dbReference type="EMBL" id="HHI88988.1"/>
    </source>
</evidence>
<feature type="transmembrane region" description="Helical" evidence="7">
    <location>
        <begin position="325"/>
        <end position="351"/>
    </location>
</feature>
<feature type="transmembrane region" description="Helical" evidence="7">
    <location>
        <begin position="432"/>
        <end position="451"/>
    </location>
</feature>
<dbReference type="Proteomes" id="UP000885806">
    <property type="component" value="Unassembled WGS sequence"/>
</dbReference>
<dbReference type="InterPro" id="IPR004477">
    <property type="entry name" value="ComEC_N"/>
</dbReference>
<feature type="transmembrane region" description="Helical" evidence="7">
    <location>
        <begin position="409"/>
        <end position="426"/>
    </location>
</feature>
<comment type="subcellular location">
    <subcellularLocation>
        <location evidence="1">Cell membrane</location>
        <topology evidence="1">Multi-pass membrane protein</topology>
    </subcellularLocation>
</comment>
<evidence type="ECO:0000256" key="3">
    <source>
        <dbReference type="ARBA" id="ARBA00022692"/>
    </source>
</evidence>
<dbReference type="InterPro" id="IPR052159">
    <property type="entry name" value="Competence_DNA_uptake"/>
</dbReference>
<dbReference type="EMBL" id="DROP01000232">
    <property type="protein sequence ID" value="HHI88988.1"/>
    <property type="molecule type" value="Genomic_DNA"/>
</dbReference>
<proteinExistence type="predicted"/>
<feature type="transmembrane region" description="Helical" evidence="7">
    <location>
        <begin position="572"/>
        <end position="602"/>
    </location>
</feature>
<dbReference type="PANTHER" id="PTHR30619:SF1">
    <property type="entry name" value="RECOMBINATION PROTEIN 2"/>
    <property type="match status" value="1"/>
</dbReference>
<feature type="transmembrane region" description="Helical" evidence="7">
    <location>
        <begin position="112"/>
        <end position="129"/>
    </location>
</feature>
<feature type="transmembrane region" description="Helical" evidence="7">
    <location>
        <begin position="542"/>
        <end position="560"/>
    </location>
</feature>
<feature type="transmembrane region" description="Helical" evidence="7">
    <location>
        <begin position="134"/>
        <end position="154"/>
    </location>
</feature>
<gene>
    <name evidence="10" type="ORF">ENK01_03455</name>
</gene>
<keyword evidence="5 7" id="KW-0472">Membrane</keyword>
<organism evidence="10">
    <name type="scientific">Hellea balneolensis</name>
    <dbReference type="NCBI Taxonomy" id="287478"/>
    <lineage>
        <taxon>Bacteria</taxon>
        <taxon>Pseudomonadati</taxon>
        <taxon>Pseudomonadota</taxon>
        <taxon>Alphaproteobacteria</taxon>
        <taxon>Maricaulales</taxon>
        <taxon>Robiginitomaculaceae</taxon>
        <taxon>Hellea</taxon>
    </lineage>
</organism>
<accession>A0A7V5NXA7</accession>
<name>A0A7V5NXA7_9PROT</name>